<dbReference type="PROSITE" id="PS50011">
    <property type="entry name" value="PROTEIN_KINASE_DOM"/>
    <property type="match status" value="1"/>
</dbReference>
<evidence type="ECO:0000259" key="3">
    <source>
        <dbReference type="PROSITE" id="PS50011"/>
    </source>
</evidence>
<gene>
    <name evidence="4" type="ORF">SAMN02745218_00751</name>
</gene>
<dbReference type="CDD" id="cd05121">
    <property type="entry name" value="ABC1_ADCK3-like"/>
    <property type="match status" value="1"/>
</dbReference>
<feature type="domain" description="Protein kinase" evidence="3">
    <location>
        <begin position="136"/>
        <end position="461"/>
    </location>
</feature>
<keyword evidence="2" id="KW-0812">Transmembrane</keyword>
<dbReference type="AlphaFoldDB" id="A0A1M4VUR3"/>
<organism evidence="4 5">
    <name type="scientific">Desulfofundulus australicus DSM 11792</name>
    <dbReference type="NCBI Taxonomy" id="1121425"/>
    <lineage>
        <taxon>Bacteria</taxon>
        <taxon>Bacillati</taxon>
        <taxon>Bacillota</taxon>
        <taxon>Clostridia</taxon>
        <taxon>Eubacteriales</taxon>
        <taxon>Peptococcaceae</taxon>
        <taxon>Desulfofundulus</taxon>
    </lineage>
</organism>
<dbReference type="SUPFAM" id="SSF56112">
    <property type="entry name" value="Protein kinase-like (PK-like)"/>
    <property type="match status" value="1"/>
</dbReference>
<evidence type="ECO:0000256" key="1">
    <source>
        <dbReference type="ARBA" id="ARBA00009670"/>
    </source>
</evidence>
<evidence type="ECO:0000256" key="2">
    <source>
        <dbReference type="SAM" id="Phobius"/>
    </source>
</evidence>
<sequence length="564" mass="63906">MQLYLRKRYKHFARYREITNILVRHGFGYLAYQLGLTEFLNFGQRYRLRRRLPGEGALTVREQPSPPERLRQALEELGPAFIKLGQVLSTRSDLLPPQYIAELEKLQDQVPPFPFAQVRERIQMELGAPLEEIFDQFEATPLAAASIGQVHRASLRDGRPVVVKVQRPGVEKTILTDIEILHDLARLVDRHGPWRELYRFEEMVEEFEKFLREEMDFTVEGRHAENFRQLFAGDSTVYFPAVYWDYTTSKVLTMEFVEGIKLTHPQELAGSGIDRKLVARNLAGALLRQILMHGFFHGDPHPGNLAALPGGRVVFMDFGIVGRLDEETREKIGNLVLGLLRRNTALVVRAVEELGVVPPHVDRTALQQDIDALRKKYYEIPLSRISLSESLRDIMAVAYKYRIRVPTQFTLLVKSLVTAEGVVAQLDRELSMVEIARPMGRQLLARRFSLPGIKKRLQNFLEDYCGLLSGLPHRLDRVLELAAAGELKIKAVNPDLDRMIAQLNAMVNRMVLGILLGSLIVGSSLLMGKGYTILWGLPLAEAAFIGGGVLGLALVFSILRSRKF</sequence>
<dbReference type="PANTHER" id="PTHR10566:SF113">
    <property type="entry name" value="PROTEIN ACTIVITY OF BC1 COMPLEX KINASE 7, CHLOROPLASTIC"/>
    <property type="match status" value="1"/>
</dbReference>
<dbReference type="OrthoDB" id="9795390at2"/>
<dbReference type="RefSeq" id="WP_073163304.1">
    <property type="nucleotide sequence ID" value="NZ_FQUW01000008.1"/>
</dbReference>
<dbReference type="InterPro" id="IPR050154">
    <property type="entry name" value="UbiB_kinase"/>
</dbReference>
<dbReference type="InterPro" id="IPR000719">
    <property type="entry name" value="Prot_kinase_dom"/>
</dbReference>
<feature type="transmembrane region" description="Helical" evidence="2">
    <location>
        <begin position="506"/>
        <end position="527"/>
    </location>
</feature>
<evidence type="ECO:0000313" key="4">
    <source>
        <dbReference type="EMBL" id="SHE72791.1"/>
    </source>
</evidence>
<dbReference type="InterPro" id="IPR004147">
    <property type="entry name" value="ABC1_dom"/>
</dbReference>
<keyword evidence="4" id="KW-0830">Ubiquinone</keyword>
<reference evidence="5" key="1">
    <citation type="submission" date="2016-11" db="EMBL/GenBank/DDBJ databases">
        <authorList>
            <person name="Varghese N."/>
            <person name="Submissions S."/>
        </authorList>
    </citation>
    <scope>NUCLEOTIDE SEQUENCE [LARGE SCALE GENOMIC DNA]</scope>
    <source>
        <strain evidence="5">DSM 11792</strain>
    </source>
</reference>
<dbReference type="InterPro" id="IPR011009">
    <property type="entry name" value="Kinase-like_dom_sf"/>
</dbReference>
<dbReference type="GO" id="GO:0004672">
    <property type="term" value="F:protein kinase activity"/>
    <property type="evidence" value="ECO:0007669"/>
    <property type="project" value="InterPro"/>
</dbReference>
<comment type="similarity">
    <text evidence="1">Belongs to the protein kinase superfamily. ADCK protein kinase family.</text>
</comment>
<keyword evidence="5" id="KW-1185">Reference proteome</keyword>
<name>A0A1M4VUR3_9FIRM</name>
<protein>
    <submittedName>
        <fullName evidence="4">Ubiquinone biosynthesis protein</fullName>
    </submittedName>
</protein>
<keyword evidence="2" id="KW-0472">Membrane</keyword>
<feature type="transmembrane region" description="Helical" evidence="2">
    <location>
        <begin position="533"/>
        <end position="559"/>
    </location>
</feature>
<keyword evidence="2" id="KW-1133">Transmembrane helix</keyword>
<evidence type="ECO:0000313" key="5">
    <source>
        <dbReference type="Proteomes" id="UP000184196"/>
    </source>
</evidence>
<dbReference type="Pfam" id="PF03109">
    <property type="entry name" value="ABC1"/>
    <property type="match status" value="1"/>
</dbReference>
<dbReference type="PANTHER" id="PTHR10566">
    <property type="entry name" value="CHAPERONE-ACTIVITY OF BC1 COMPLEX CABC1 -RELATED"/>
    <property type="match status" value="1"/>
</dbReference>
<accession>A0A1M4VUR3</accession>
<dbReference type="Proteomes" id="UP000184196">
    <property type="component" value="Unassembled WGS sequence"/>
</dbReference>
<proteinExistence type="inferred from homology"/>
<dbReference type="EMBL" id="FQUW01000008">
    <property type="protein sequence ID" value="SHE72791.1"/>
    <property type="molecule type" value="Genomic_DNA"/>
</dbReference>
<dbReference type="GO" id="GO:0005524">
    <property type="term" value="F:ATP binding"/>
    <property type="evidence" value="ECO:0007669"/>
    <property type="project" value="InterPro"/>
</dbReference>